<evidence type="ECO:0000256" key="4">
    <source>
        <dbReference type="ARBA" id="ARBA00022827"/>
    </source>
</evidence>
<evidence type="ECO:0000256" key="2">
    <source>
        <dbReference type="ARBA" id="ARBA00010790"/>
    </source>
</evidence>
<dbReference type="OrthoDB" id="6435529at2759"/>
<dbReference type="GO" id="GO:0050660">
    <property type="term" value="F:flavin adenine dinucleotide binding"/>
    <property type="evidence" value="ECO:0007669"/>
    <property type="project" value="InterPro"/>
</dbReference>
<proteinExistence type="inferred from homology"/>
<name>A0A4Y2Q7U3_ARAVE</name>
<keyword evidence="3" id="KW-0285">Flavoprotein</keyword>
<dbReference type="InterPro" id="IPR036188">
    <property type="entry name" value="FAD/NAD-bd_sf"/>
</dbReference>
<evidence type="ECO:0000256" key="3">
    <source>
        <dbReference type="ARBA" id="ARBA00022630"/>
    </source>
</evidence>
<reference evidence="7 8" key="1">
    <citation type="journal article" date="2019" name="Sci. Rep.">
        <title>Orb-weaving spider Araneus ventricosus genome elucidates the spidroin gene catalogue.</title>
        <authorList>
            <person name="Kono N."/>
            <person name="Nakamura H."/>
            <person name="Ohtoshi R."/>
            <person name="Moran D.A.P."/>
            <person name="Shinohara A."/>
            <person name="Yoshida Y."/>
            <person name="Fujiwara M."/>
            <person name="Mori M."/>
            <person name="Tomita M."/>
            <person name="Arakawa K."/>
        </authorList>
    </citation>
    <scope>NUCLEOTIDE SEQUENCE [LARGE SCALE GENOMIC DNA]</scope>
</reference>
<evidence type="ECO:0000313" key="7">
    <source>
        <dbReference type="EMBL" id="GBN60238.1"/>
    </source>
</evidence>
<feature type="domain" description="Glucose-methanol-choline oxidoreductase C-terminal" evidence="6">
    <location>
        <begin position="164"/>
        <end position="305"/>
    </location>
</feature>
<accession>A0A4Y2Q7U3</accession>
<sequence length="321" mass="35177">MTTHEVKAKREVIVSAGTTNTAQLLMLSGIGPKEHLEQFNISVIADLPVGENLQDHCAGVLPFTLSSDILPINEKLQNNRSIEEYIHERSGPLASPDNIPIIAFLNAQGPQPDIDFPDYELLFVEVSKEIAKTQVGFTEEAYDTIFGPYENDSILFCCAQLLHPKSRGTVRLQSSDPYDPPLIDPNYFDDPSDIDNVVAGLKTCNDIGLSKPMEQVELSLFKTVYPNCVEDIPNIDKFLTCLARNAVITLSHQAGTCRMGDPKDDTTVVDPQLRVKGIEGLRVVDASIMPILPSGNINTPTIMVAEKASDIIKQTIECPTG</sequence>
<dbReference type="InterPro" id="IPR000172">
    <property type="entry name" value="GMC_OxRdtase_N"/>
</dbReference>
<dbReference type="Proteomes" id="UP000499080">
    <property type="component" value="Unassembled WGS sequence"/>
</dbReference>
<dbReference type="Gene3D" id="3.50.50.60">
    <property type="entry name" value="FAD/NAD(P)-binding domain"/>
    <property type="match status" value="1"/>
</dbReference>
<protein>
    <submittedName>
        <fullName evidence="7">Glucose dehydrogenase [FAD, quinone]</fullName>
    </submittedName>
</protein>
<dbReference type="InterPro" id="IPR012132">
    <property type="entry name" value="GMC_OxRdtase"/>
</dbReference>
<evidence type="ECO:0000259" key="5">
    <source>
        <dbReference type="Pfam" id="PF00732"/>
    </source>
</evidence>
<evidence type="ECO:0000256" key="1">
    <source>
        <dbReference type="ARBA" id="ARBA00001974"/>
    </source>
</evidence>
<comment type="cofactor">
    <cofactor evidence="1">
        <name>FAD</name>
        <dbReference type="ChEBI" id="CHEBI:57692"/>
    </cofactor>
</comment>
<dbReference type="Pfam" id="PF05199">
    <property type="entry name" value="GMC_oxred_C"/>
    <property type="match status" value="1"/>
</dbReference>
<dbReference type="Pfam" id="PF00732">
    <property type="entry name" value="GMC_oxred_N"/>
    <property type="match status" value="1"/>
</dbReference>
<keyword evidence="4" id="KW-0274">FAD</keyword>
<evidence type="ECO:0000259" key="6">
    <source>
        <dbReference type="Pfam" id="PF05199"/>
    </source>
</evidence>
<dbReference type="Gene3D" id="3.30.560.10">
    <property type="entry name" value="Glucose Oxidase, domain 3"/>
    <property type="match status" value="1"/>
</dbReference>
<dbReference type="EMBL" id="BGPR01013340">
    <property type="protein sequence ID" value="GBN60238.1"/>
    <property type="molecule type" value="Genomic_DNA"/>
</dbReference>
<dbReference type="PANTHER" id="PTHR11552">
    <property type="entry name" value="GLUCOSE-METHANOL-CHOLINE GMC OXIDOREDUCTASE"/>
    <property type="match status" value="1"/>
</dbReference>
<dbReference type="InterPro" id="IPR007867">
    <property type="entry name" value="GMC_OxRtase_C"/>
</dbReference>
<comment type="caution">
    <text evidence="7">The sequence shown here is derived from an EMBL/GenBank/DDBJ whole genome shotgun (WGS) entry which is preliminary data.</text>
</comment>
<keyword evidence="8" id="KW-1185">Reference proteome</keyword>
<dbReference type="SUPFAM" id="SSF51905">
    <property type="entry name" value="FAD/NAD(P)-binding domain"/>
    <property type="match status" value="1"/>
</dbReference>
<dbReference type="GO" id="GO:0016614">
    <property type="term" value="F:oxidoreductase activity, acting on CH-OH group of donors"/>
    <property type="evidence" value="ECO:0007669"/>
    <property type="project" value="InterPro"/>
</dbReference>
<dbReference type="AlphaFoldDB" id="A0A4Y2Q7U3"/>
<organism evidence="7 8">
    <name type="scientific">Araneus ventricosus</name>
    <name type="common">Orbweaver spider</name>
    <name type="synonym">Epeira ventricosa</name>
    <dbReference type="NCBI Taxonomy" id="182803"/>
    <lineage>
        <taxon>Eukaryota</taxon>
        <taxon>Metazoa</taxon>
        <taxon>Ecdysozoa</taxon>
        <taxon>Arthropoda</taxon>
        <taxon>Chelicerata</taxon>
        <taxon>Arachnida</taxon>
        <taxon>Araneae</taxon>
        <taxon>Araneomorphae</taxon>
        <taxon>Entelegynae</taxon>
        <taxon>Araneoidea</taxon>
        <taxon>Araneidae</taxon>
        <taxon>Araneus</taxon>
    </lineage>
</organism>
<dbReference type="PANTHER" id="PTHR11552:SF147">
    <property type="entry name" value="CHOLINE DEHYDROGENASE, MITOCHONDRIAL"/>
    <property type="match status" value="1"/>
</dbReference>
<comment type="similarity">
    <text evidence="2">Belongs to the GMC oxidoreductase family.</text>
</comment>
<dbReference type="SUPFAM" id="SSF54373">
    <property type="entry name" value="FAD-linked reductases, C-terminal domain"/>
    <property type="match status" value="1"/>
</dbReference>
<gene>
    <name evidence="7" type="primary">Gld_35</name>
    <name evidence="7" type="ORF">AVEN_138378_1</name>
</gene>
<evidence type="ECO:0000313" key="8">
    <source>
        <dbReference type="Proteomes" id="UP000499080"/>
    </source>
</evidence>
<feature type="domain" description="Glucose-methanol-choline oxidoreductase N-terminal" evidence="5">
    <location>
        <begin position="4"/>
        <end position="57"/>
    </location>
</feature>